<feature type="compositionally biased region" description="Basic and acidic residues" evidence="1">
    <location>
        <begin position="69"/>
        <end position="83"/>
    </location>
</feature>
<name>A0A2L2TL56_9HYPO</name>
<feature type="region of interest" description="Disordered" evidence="1">
    <location>
        <begin position="69"/>
        <end position="89"/>
    </location>
</feature>
<reference evidence="3" key="1">
    <citation type="submission" date="2014-10" db="EMBL/GenBank/DDBJ databases">
        <authorList>
            <person name="King R."/>
        </authorList>
    </citation>
    <scope>NUCLEOTIDE SEQUENCE [LARGE SCALE GENOMIC DNA]</scope>
    <source>
        <strain evidence="3">A3/5</strain>
    </source>
</reference>
<protein>
    <submittedName>
        <fullName evidence="2">Uncharacterized protein</fullName>
    </submittedName>
</protein>
<evidence type="ECO:0000313" key="2">
    <source>
        <dbReference type="EMBL" id="CEI70839.1"/>
    </source>
</evidence>
<evidence type="ECO:0000256" key="1">
    <source>
        <dbReference type="SAM" id="MobiDB-lite"/>
    </source>
</evidence>
<sequence>MYTRGAVIDCRLAFWPLDAPDARGGTCVRLMTSSLKGGNTLLLRLFIRAERVGWMISVELPSATVRNPEKKTVDNLNENKRPDGPGQYQRIDTPSLFSSVFSSFSLPATGQSVSKL</sequence>
<organism evidence="2 3">
    <name type="scientific">Fusarium venenatum</name>
    <dbReference type="NCBI Taxonomy" id="56646"/>
    <lineage>
        <taxon>Eukaryota</taxon>
        <taxon>Fungi</taxon>
        <taxon>Dikarya</taxon>
        <taxon>Ascomycota</taxon>
        <taxon>Pezizomycotina</taxon>
        <taxon>Sordariomycetes</taxon>
        <taxon>Hypocreomycetidae</taxon>
        <taxon>Hypocreales</taxon>
        <taxon>Nectriaceae</taxon>
        <taxon>Fusarium</taxon>
    </lineage>
</organism>
<keyword evidence="3" id="KW-1185">Reference proteome</keyword>
<proteinExistence type="predicted"/>
<dbReference type="Proteomes" id="UP000245910">
    <property type="component" value="Chromosome III"/>
</dbReference>
<dbReference type="EMBL" id="LN649231">
    <property type="protein sequence ID" value="CEI70839.1"/>
    <property type="molecule type" value="Genomic_DNA"/>
</dbReference>
<dbReference type="AlphaFoldDB" id="A0A2L2TL56"/>
<accession>A0A2L2TL56</accession>
<evidence type="ECO:0000313" key="3">
    <source>
        <dbReference type="Proteomes" id="UP000245910"/>
    </source>
</evidence>